<dbReference type="SMART" id="SM00248">
    <property type="entry name" value="ANK"/>
    <property type="match status" value="7"/>
</dbReference>
<dbReference type="FunFam" id="2.30.30.40:FF:000044">
    <property type="entry name" value="E3 ubiquitin-protein ligase MIB2, putative"/>
    <property type="match status" value="1"/>
</dbReference>
<evidence type="ECO:0000313" key="20">
    <source>
        <dbReference type="EMBL" id="CAH1969005.1"/>
    </source>
</evidence>
<dbReference type="EC" id="2.3.2.27" evidence="4"/>
<dbReference type="Pfam" id="PF06701">
    <property type="entry name" value="MIB_HERC2"/>
    <property type="match status" value="2"/>
</dbReference>
<dbReference type="PROSITE" id="PS51416">
    <property type="entry name" value="MIB_HERC2"/>
    <property type="match status" value="2"/>
</dbReference>
<dbReference type="InterPro" id="IPR002110">
    <property type="entry name" value="Ankyrin_rpt"/>
</dbReference>
<dbReference type="PROSITE" id="PS50088">
    <property type="entry name" value="ANK_REPEAT"/>
    <property type="match status" value="5"/>
</dbReference>
<dbReference type="PROSITE" id="PS01357">
    <property type="entry name" value="ZF_ZZ_1"/>
    <property type="match status" value="1"/>
</dbReference>
<dbReference type="InterPro" id="IPR040847">
    <property type="entry name" value="SH3_15"/>
</dbReference>
<evidence type="ECO:0000256" key="1">
    <source>
        <dbReference type="ARBA" id="ARBA00000900"/>
    </source>
</evidence>
<dbReference type="SUPFAM" id="SSF159034">
    <property type="entry name" value="Mib/herc2 domain-like"/>
    <property type="match status" value="2"/>
</dbReference>
<dbReference type="PANTHER" id="PTHR24202">
    <property type="entry name" value="E3 UBIQUITIN-PROTEIN LIGASE MIB2"/>
    <property type="match status" value="1"/>
</dbReference>
<dbReference type="InterPro" id="IPR013083">
    <property type="entry name" value="Znf_RING/FYVE/PHD"/>
</dbReference>
<dbReference type="Gene3D" id="1.25.40.20">
    <property type="entry name" value="Ankyrin repeat-containing domain"/>
    <property type="match status" value="3"/>
</dbReference>
<dbReference type="Pfam" id="PF13920">
    <property type="entry name" value="zf-C3HC4_3"/>
    <property type="match status" value="2"/>
</dbReference>
<dbReference type="SMART" id="SM00184">
    <property type="entry name" value="RING"/>
    <property type="match status" value="2"/>
</dbReference>
<dbReference type="SUPFAM" id="SSF48403">
    <property type="entry name" value="Ankyrin repeat"/>
    <property type="match status" value="1"/>
</dbReference>
<feature type="repeat" description="ANK" evidence="14">
    <location>
        <begin position="635"/>
        <end position="659"/>
    </location>
</feature>
<dbReference type="GO" id="GO:0061630">
    <property type="term" value="F:ubiquitin protein ligase activity"/>
    <property type="evidence" value="ECO:0007669"/>
    <property type="project" value="UniProtKB-EC"/>
</dbReference>
<dbReference type="Gene3D" id="2.30.30.40">
    <property type="entry name" value="SH3 Domains"/>
    <property type="match status" value="2"/>
</dbReference>
<evidence type="ECO:0000259" key="18">
    <source>
        <dbReference type="PROSITE" id="PS50135"/>
    </source>
</evidence>
<dbReference type="Pfam" id="PF12796">
    <property type="entry name" value="Ank_2"/>
    <property type="match status" value="2"/>
</dbReference>
<feature type="domain" description="RING-type" evidence="17">
    <location>
        <begin position="858"/>
        <end position="893"/>
    </location>
</feature>
<dbReference type="Pfam" id="PF18346">
    <property type="entry name" value="SH3_15"/>
    <property type="match status" value="2"/>
</dbReference>
<gene>
    <name evidence="20" type="ORF">ACAOBT_LOCUS8176</name>
</gene>
<dbReference type="InterPro" id="IPR037252">
    <property type="entry name" value="Mib_Herc2_sf"/>
</dbReference>
<evidence type="ECO:0000256" key="7">
    <source>
        <dbReference type="ARBA" id="ARBA00022723"/>
    </source>
</evidence>
<dbReference type="InterPro" id="IPR010606">
    <property type="entry name" value="Mib_Herc2"/>
</dbReference>
<evidence type="ECO:0000256" key="5">
    <source>
        <dbReference type="ARBA" id="ARBA00022490"/>
    </source>
</evidence>
<feature type="domain" description="MIB/HERC2" evidence="19">
    <location>
        <begin position="1"/>
        <end position="73"/>
    </location>
</feature>
<keyword evidence="12" id="KW-0914">Notch signaling pathway</keyword>
<feature type="region of interest" description="Disordered" evidence="16">
    <location>
        <begin position="810"/>
        <end position="849"/>
    </location>
</feature>
<dbReference type="Pfam" id="PF00569">
    <property type="entry name" value="ZZ"/>
    <property type="match status" value="1"/>
</dbReference>
<dbReference type="InterPro" id="IPR000433">
    <property type="entry name" value="Znf_ZZ"/>
</dbReference>
<evidence type="ECO:0000256" key="14">
    <source>
        <dbReference type="PROSITE-ProRule" id="PRU00023"/>
    </source>
</evidence>
<evidence type="ECO:0000256" key="2">
    <source>
        <dbReference type="ARBA" id="ARBA00004496"/>
    </source>
</evidence>
<evidence type="ECO:0000256" key="15">
    <source>
        <dbReference type="PROSITE-ProRule" id="PRU00228"/>
    </source>
</evidence>
<feature type="repeat" description="ANK" evidence="14">
    <location>
        <begin position="534"/>
        <end position="566"/>
    </location>
</feature>
<dbReference type="Pfam" id="PF00023">
    <property type="entry name" value="Ank"/>
    <property type="match status" value="1"/>
</dbReference>
<dbReference type="PROSITE" id="PS50135">
    <property type="entry name" value="ZF_ZZ_2"/>
    <property type="match status" value="1"/>
</dbReference>
<dbReference type="SMART" id="SM00291">
    <property type="entry name" value="ZnF_ZZ"/>
    <property type="match status" value="1"/>
</dbReference>
<dbReference type="AlphaFoldDB" id="A0A9P0P3U8"/>
<comment type="subcellular location">
    <subcellularLocation>
        <location evidence="2">Cytoplasm</location>
    </subcellularLocation>
</comment>
<feature type="repeat" description="ANK" evidence="14">
    <location>
        <begin position="467"/>
        <end position="499"/>
    </location>
</feature>
<dbReference type="CDD" id="cd16520">
    <property type="entry name" value="RING-HC_MIBs-like"/>
    <property type="match status" value="1"/>
</dbReference>
<dbReference type="FunFam" id="2.30.30.40:FF:000078">
    <property type="entry name" value="Putative e3 ubiquitin-protein ligase mib2"/>
    <property type="match status" value="1"/>
</dbReference>
<evidence type="ECO:0000256" key="12">
    <source>
        <dbReference type="ARBA" id="ARBA00022976"/>
    </source>
</evidence>
<feature type="domain" description="MIB/HERC2" evidence="19">
    <location>
        <begin position="142"/>
        <end position="221"/>
    </location>
</feature>
<dbReference type="Proteomes" id="UP001152888">
    <property type="component" value="Unassembled WGS sequence"/>
</dbReference>
<dbReference type="PANTHER" id="PTHR24202:SF4">
    <property type="entry name" value="E3 UBIQUITIN-PROTEIN LIGASE MIB2-RELATED"/>
    <property type="match status" value="1"/>
</dbReference>
<organism evidence="20 21">
    <name type="scientific">Acanthoscelides obtectus</name>
    <name type="common">Bean weevil</name>
    <name type="synonym">Bruchus obtectus</name>
    <dbReference type="NCBI Taxonomy" id="200917"/>
    <lineage>
        <taxon>Eukaryota</taxon>
        <taxon>Metazoa</taxon>
        <taxon>Ecdysozoa</taxon>
        <taxon>Arthropoda</taxon>
        <taxon>Hexapoda</taxon>
        <taxon>Insecta</taxon>
        <taxon>Pterygota</taxon>
        <taxon>Neoptera</taxon>
        <taxon>Endopterygota</taxon>
        <taxon>Coleoptera</taxon>
        <taxon>Polyphaga</taxon>
        <taxon>Cucujiformia</taxon>
        <taxon>Chrysomeloidea</taxon>
        <taxon>Chrysomelidae</taxon>
        <taxon>Bruchinae</taxon>
        <taxon>Bruchini</taxon>
        <taxon>Acanthoscelides</taxon>
    </lineage>
</organism>
<dbReference type="Gene3D" id="3.30.40.10">
    <property type="entry name" value="Zinc/RING finger domain, C3HC4 (zinc finger)"/>
    <property type="match status" value="2"/>
</dbReference>
<evidence type="ECO:0000313" key="21">
    <source>
        <dbReference type="Proteomes" id="UP001152888"/>
    </source>
</evidence>
<dbReference type="EMBL" id="CAKOFQ010006758">
    <property type="protein sequence ID" value="CAH1969005.1"/>
    <property type="molecule type" value="Genomic_DNA"/>
</dbReference>
<comment type="pathway">
    <text evidence="3">Protein modification; protein ubiquitination.</text>
</comment>
<evidence type="ECO:0000256" key="4">
    <source>
        <dbReference type="ARBA" id="ARBA00012483"/>
    </source>
</evidence>
<feature type="domain" description="RING-type" evidence="17">
    <location>
        <begin position="936"/>
        <end position="969"/>
    </location>
</feature>
<keyword evidence="6" id="KW-0808">Transferase</keyword>
<keyword evidence="5" id="KW-0963">Cytoplasm</keyword>
<dbReference type="PROSITE" id="PS50089">
    <property type="entry name" value="ZF_RING_2"/>
    <property type="match status" value="2"/>
</dbReference>
<dbReference type="GO" id="GO:0016567">
    <property type="term" value="P:protein ubiquitination"/>
    <property type="evidence" value="ECO:0007669"/>
    <property type="project" value="InterPro"/>
</dbReference>
<accession>A0A9P0P3U8</accession>
<evidence type="ECO:0000256" key="9">
    <source>
        <dbReference type="ARBA" id="ARBA00022771"/>
    </source>
</evidence>
<keyword evidence="9 15" id="KW-0863">Zinc-finger</keyword>
<evidence type="ECO:0000256" key="16">
    <source>
        <dbReference type="SAM" id="MobiDB-lite"/>
    </source>
</evidence>
<evidence type="ECO:0000256" key="11">
    <source>
        <dbReference type="ARBA" id="ARBA00022833"/>
    </source>
</evidence>
<name>A0A9P0P3U8_ACAOB</name>
<keyword evidence="10" id="KW-0833">Ubl conjugation pathway</keyword>
<comment type="caution">
    <text evidence="20">The sequence shown here is derived from an EMBL/GenBank/DDBJ whole genome shotgun (WGS) entry which is preliminary data.</text>
</comment>
<keyword evidence="8" id="KW-0677">Repeat</keyword>
<keyword evidence="21" id="KW-1185">Reference proteome</keyword>
<evidence type="ECO:0000259" key="17">
    <source>
        <dbReference type="PROSITE" id="PS50089"/>
    </source>
</evidence>
<feature type="compositionally biased region" description="Polar residues" evidence="16">
    <location>
        <begin position="828"/>
        <end position="849"/>
    </location>
</feature>
<dbReference type="GO" id="GO:0008270">
    <property type="term" value="F:zinc ion binding"/>
    <property type="evidence" value="ECO:0007669"/>
    <property type="project" value="UniProtKB-KW"/>
</dbReference>
<keyword evidence="7" id="KW-0479">Metal-binding</keyword>
<dbReference type="InterPro" id="IPR036770">
    <property type="entry name" value="Ankyrin_rpt-contain_sf"/>
</dbReference>
<dbReference type="SUPFAM" id="SSF57850">
    <property type="entry name" value="RING/U-box"/>
    <property type="match status" value="2"/>
</dbReference>
<keyword evidence="13 14" id="KW-0040">ANK repeat</keyword>
<dbReference type="PROSITE" id="PS50297">
    <property type="entry name" value="ANK_REP_REGION"/>
    <property type="match status" value="5"/>
</dbReference>
<dbReference type="GO" id="GO:0007219">
    <property type="term" value="P:Notch signaling pathway"/>
    <property type="evidence" value="ECO:0007669"/>
    <property type="project" value="UniProtKB-KW"/>
</dbReference>
<dbReference type="InterPro" id="IPR043145">
    <property type="entry name" value="Znf_ZZ_sf"/>
</dbReference>
<evidence type="ECO:0000256" key="8">
    <source>
        <dbReference type="ARBA" id="ARBA00022737"/>
    </source>
</evidence>
<comment type="catalytic activity">
    <reaction evidence="1">
        <text>S-ubiquitinyl-[E2 ubiquitin-conjugating enzyme]-L-cysteine + [acceptor protein]-L-lysine = [E2 ubiquitin-conjugating enzyme]-L-cysteine + N(6)-ubiquitinyl-[acceptor protein]-L-lysine.</text>
        <dbReference type="EC" id="2.3.2.27"/>
    </reaction>
</comment>
<evidence type="ECO:0000256" key="6">
    <source>
        <dbReference type="ARBA" id="ARBA00022679"/>
    </source>
</evidence>
<evidence type="ECO:0000256" key="13">
    <source>
        <dbReference type="ARBA" id="ARBA00023043"/>
    </source>
</evidence>
<dbReference type="GO" id="GO:0005737">
    <property type="term" value="C:cytoplasm"/>
    <property type="evidence" value="ECO:0007669"/>
    <property type="project" value="UniProtKB-SubCell"/>
</dbReference>
<dbReference type="FunFam" id="3.30.40.10:FF:000393">
    <property type="entry name" value="CLUMA_CG014158, isoform A"/>
    <property type="match status" value="1"/>
</dbReference>
<evidence type="ECO:0000256" key="10">
    <source>
        <dbReference type="ARBA" id="ARBA00022786"/>
    </source>
</evidence>
<proteinExistence type="predicted"/>
<evidence type="ECO:0000259" key="19">
    <source>
        <dbReference type="PROSITE" id="PS51416"/>
    </source>
</evidence>
<dbReference type="Gene3D" id="3.30.60.90">
    <property type="match status" value="1"/>
</dbReference>
<feature type="repeat" description="ANK" evidence="14">
    <location>
        <begin position="669"/>
        <end position="701"/>
    </location>
</feature>
<reference evidence="20" key="1">
    <citation type="submission" date="2022-03" db="EMBL/GenBank/DDBJ databases">
        <authorList>
            <person name="Sayadi A."/>
        </authorList>
    </citation>
    <scope>NUCLEOTIDE SEQUENCE</scope>
</reference>
<protein>
    <recommendedName>
        <fullName evidence="4">RING-type E3 ubiquitin transferase</fullName>
        <ecNumber evidence="4">2.3.2.27</ecNumber>
    </recommendedName>
</protein>
<dbReference type="InterPro" id="IPR001841">
    <property type="entry name" value="Znf_RING"/>
</dbReference>
<feature type="repeat" description="ANK" evidence="14">
    <location>
        <begin position="567"/>
        <end position="587"/>
    </location>
</feature>
<sequence>MLLPGLRVVRGPDWSWSDQDGGEGFVGTVCEVGRPGPVGSPEKTVVVQWDSGARTNYRVGYLNKYDLRVIDNAQIGVKKSNIICNSCESQGICGMRYKCLLCTDYNLCYICYHGDKHNLHHPFRRYDTATSVGIDLPPRTNGRKCELKGIFAGAKVVRGFNWEWGDQDGGEGQVGRVIDIRGWDSVGCSRSVASVQWMCGSTNIYRLGHKGEVDLKFVEPASGGSYYPEHLPVLGHAIEEHPPKAYRQGTCPFVFGDKVKVMVTVEELKRMQQGHGGWNPRMAEFIDKVGTVHRITDKGDIRVQYEGCNNRWTFNQAALKKVTSFAVGDIVTMITDLEMLKELQKEHGGWIDFMSNSIGKLGKVLRVYSDGDLRVQLDDLAWTLHPACVKLLPEGAAELANTMQAVQNQRIDPHLLWSPVQEDSRHGSIPFNPVADQLVRLATQGELHAVQQHLEAHKLHVDARGQGGKTAMQVAAHQGYVNLVRLLLDKGANVNARDNDGDTCFHYATFGNRPEIMELFCLQSGVELNLQNRSGCTPLHIAAHKKPADCARILIDAGADPNKQDSYGDTPLHDAIGKDNIEVVEMLCKARGIDFTIRNNRGFNVLHHAALKGKNESLKKLLAMARQLVEVRKDDGFSCLHLAALNGHRDVVDTLITIGHVELDRRNNRNQTALLLAVSQGHCAVIELLLRFHSDITAKDEDNNTALHIILLKRGRLSGTCIAEHSPAIHAIYERLENIQEDRLATAVACYLVQMGVEMDVVNNKGQTVFHLLQKQELVDLLTNYKPTNPDNPPTQSTSQETYGIEAVDLTESARRQPRQHRSRGFNIRTNSAENSPNHKPSNSDNQLDCASNRPVECRVCSDLSEENVKLEPCGHRPACEDCSSRLKKCLQCGQTVQKRVTKDGRVIPPLGRQPSAERMRYLESKIAEIEESHACSICMERKRNVVFLCGHGTCSRCADTLRTCHMCRKTITKKIPIY</sequence>
<evidence type="ECO:0000256" key="3">
    <source>
        <dbReference type="ARBA" id="ARBA00004906"/>
    </source>
</evidence>
<keyword evidence="11" id="KW-0862">Zinc</keyword>
<feature type="domain" description="ZZ-type" evidence="18">
    <location>
        <begin position="79"/>
        <end position="131"/>
    </location>
</feature>
<dbReference type="OrthoDB" id="2122982at2759"/>